<dbReference type="GO" id="GO:0034605">
    <property type="term" value="P:cellular response to heat"/>
    <property type="evidence" value="ECO:0007669"/>
    <property type="project" value="TreeGrafter"/>
</dbReference>
<dbReference type="InterPro" id="IPR036628">
    <property type="entry name" value="Clp_N_dom_sf"/>
</dbReference>
<dbReference type="Pfam" id="PF02861">
    <property type="entry name" value="Clp_N"/>
    <property type="match status" value="2"/>
</dbReference>
<name>A0A955IAD7_9BACT</name>
<evidence type="ECO:0000256" key="3">
    <source>
        <dbReference type="ARBA" id="ARBA00022840"/>
    </source>
</evidence>
<reference evidence="8" key="2">
    <citation type="journal article" date="2021" name="Microbiome">
        <title>Successional dynamics and alternative stable states in a saline activated sludge microbial community over 9 years.</title>
        <authorList>
            <person name="Wang Y."/>
            <person name="Ye J."/>
            <person name="Ju F."/>
            <person name="Liu L."/>
            <person name="Boyd J.A."/>
            <person name="Deng Y."/>
            <person name="Parks D.H."/>
            <person name="Jiang X."/>
            <person name="Yin X."/>
            <person name="Woodcroft B.J."/>
            <person name="Tyson G.W."/>
            <person name="Hugenholtz P."/>
            <person name="Polz M.F."/>
            <person name="Zhang T."/>
        </authorList>
    </citation>
    <scope>NUCLEOTIDE SEQUENCE</scope>
    <source>
        <strain evidence="8">HKST-UBA13</strain>
    </source>
</reference>
<dbReference type="PROSITE" id="PS51903">
    <property type="entry name" value="CLP_R"/>
    <property type="match status" value="1"/>
</dbReference>
<evidence type="ECO:0000256" key="2">
    <source>
        <dbReference type="ARBA" id="ARBA00022741"/>
    </source>
</evidence>
<dbReference type="InterPro" id="IPR028299">
    <property type="entry name" value="ClpA/B_CS2"/>
</dbReference>
<dbReference type="Pfam" id="PF17871">
    <property type="entry name" value="AAA_lid_9"/>
    <property type="match status" value="1"/>
</dbReference>
<keyword evidence="3 8" id="KW-0067">ATP-binding</keyword>
<keyword evidence="4" id="KW-0143">Chaperone</keyword>
<evidence type="ECO:0000259" key="7">
    <source>
        <dbReference type="PROSITE" id="PS51903"/>
    </source>
</evidence>
<evidence type="ECO:0000313" key="8">
    <source>
        <dbReference type="EMBL" id="MCA9380814.1"/>
    </source>
</evidence>
<evidence type="ECO:0000256" key="5">
    <source>
        <dbReference type="PROSITE-ProRule" id="PRU01251"/>
    </source>
</evidence>
<evidence type="ECO:0000256" key="6">
    <source>
        <dbReference type="SAM" id="Coils"/>
    </source>
</evidence>
<dbReference type="GO" id="GO:0005737">
    <property type="term" value="C:cytoplasm"/>
    <property type="evidence" value="ECO:0007669"/>
    <property type="project" value="TreeGrafter"/>
</dbReference>
<dbReference type="Gene3D" id="1.10.8.60">
    <property type="match status" value="2"/>
</dbReference>
<gene>
    <name evidence="8" type="ORF">KC678_00955</name>
</gene>
<keyword evidence="2" id="KW-0547">Nucleotide-binding</keyword>
<feature type="domain" description="Clp R" evidence="7">
    <location>
        <begin position="3"/>
        <end position="144"/>
    </location>
</feature>
<dbReference type="SMART" id="SM01086">
    <property type="entry name" value="ClpB_D2-small"/>
    <property type="match status" value="1"/>
</dbReference>
<dbReference type="AlphaFoldDB" id="A0A955IAD7"/>
<comment type="caution">
    <text evidence="8">The sequence shown here is derived from an EMBL/GenBank/DDBJ whole genome shotgun (WGS) entry which is preliminary data.</text>
</comment>
<dbReference type="InterPro" id="IPR041546">
    <property type="entry name" value="ClpA/ClpB_AAA_lid"/>
</dbReference>
<dbReference type="PANTHER" id="PTHR11638:SF145">
    <property type="entry name" value="CLPA_B PROTEASE ATP BINDING SUBUNIT-RELATED"/>
    <property type="match status" value="1"/>
</dbReference>
<dbReference type="GO" id="GO:0006508">
    <property type="term" value="P:proteolysis"/>
    <property type="evidence" value="ECO:0007669"/>
    <property type="project" value="UniProtKB-KW"/>
</dbReference>
<dbReference type="PROSITE" id="PS00871">
    <property type="entry name" value="CLPAB_2"/>
    <property type="match status" value="1"/>
</dbReference>
<dbReference type="SUPFAM" id="SSF81923">
    <property type="entry name" value="Double Clp-N motif"/>
    <property type="match status" value="1"/>
</dbReference>
<keyword evidence="1 5" id="KW-0677">Repeat</keyword>
<protein>
    <submittedName>
        <fullName evidence="8">ATP-dependent Clp protease ATP-binding subunit</fullName>
    </submittedName>
</protein>
<dbReference type="CDD" id="cd19499">
    <property type="entry name" value="RecA-like_ClpB_Hsp104-like"/>
    <property type="match status" value="1"/>
</dbReference>
<dbReference type="SMART" id="SM00382">
    <property type="entry name" value="AAA"/>
    <property type="match status" value="2"/>
</dbReference>
<accession>A0A955IAD7</accession>
<dbReference type="GO" id="GO:0016887">
    <property type="term" value="F:ATP hydrolysis activity"/>
    <property type="evidence" value="ECO:0007669"/>
    <property type="project" value="InterPro"/>
</dbReference>
<evidence type="ECO:0000256" key="1">
    <source>
        <dbReference type="ARBA" id="ARBA00022737"/>
    </source>
</evidence>
<dbReference type="Pfam" id="PF07724">
    <property type="entry name" value="AAA_2"/>
    <property type="match status" value="1"/>
</dbReference>
<dbReference type="Proteomes" id="UP000775877">
    <property type="component" value="Unassembled WGS sequence"/>
</dbReference>
<dbReference type="EMBL" id="JAGQLJ010000018">
    <property type="protein sequence ID" value="MCA9380814.1"/>
    <property type="molecule type" value="Genomic_DNA"/>
</dbReference>
<keyword evidence="8" id="KW-0645">Protease</keyword>
<dbReference type="Pfam" id="PF10431">
    <property type="entry name" value="ClpB_D2-small"/>
    <property type="match status" value="1"/>
</dbReference>
<dbReference type="InterPro" id="IPR050130">
    <property type="entry name" value="ClpA_ClpB"/>
</dbReference>
<dbReference type="InterPro" id="IPR003593">
    <property type="entry name" value="AAA+_ATPase"/>
</dbReference>
<dbReference type="InterPro" id="IPR027417">
    <property type="entry name" value="P-loop_NTPase"/>
</dbReference>
<evidence type="ECO:0000313" key="9">
    <source>
        <dbReference type="Proteomes" id="UP000775877"/>
    </source>
</evidence>
<dbReference type="InterPro" id="IPR001270">
    <property type="entry name" value="ClpA/B"/>
</dbReference>
<dbReference type="Gene3D" id="4.10.860.10">
    <property type="entry name" value="UVR domain"/>
    <property type="match status" value="1"/>
</dbReference>
<dbReference type="CDD" id="cd00009">
    <property type="entry name" value="AAA"/>
    <property type="match status" value="1"/>
</dbReference>
<dbReference type="FunFam" id="3.40.50.300:FF:000010">
    <property type="entry name" value="Chaperone clpB 1, putative"/>
    <property type="match status" value="1"/>
</dbReference>
<feature type="coiled-coil region" evidence="6">
    <location>
        <begin position="252"/>
        <end position="279"/>
    </location>
</feature>
<proteinExistence type="predicted"/>
<dbReference type="Gene3D" id="1.10.1780.10">
    <property type="entry name" value="Clp, N-terminal domain"/>
    <property type="match status" value="1"/>
</dbReference>
<feature type="coiled-coil region" evidence="6">
    <location>
        <begin position="412"/>
        <end position="439"/>
    </location>
</feature>
<reference evidence="8" key="1">
    <citation type="submission" date="2020-04" db="EMBL/GenBank/DDBJ databases">
        <authorList>
            <person name="Zhang T."/>
        </authorList>
    </citation>
    <scope>NUCLEOTIDE SEQUENCE</scope>
    <source>
        <strain evidence="8">HKST-UBA13</strain>
    </source>
</reference>
<sequence>MNISDLFSNRTKEAIHTAIETAQTYHQRAVDTEHLLYALTKDTVVMNRVFKELGIKVEELESQLEKQMSDGGFSGTSVSFSPRSTQAIQLAYSESLELNHNYIGTEHIFLGLIVEGEGLAAQILKKYAITHTQARQAVVKVVGEGDREGEKVGEQSETPTLDEYTRDLTKLAAENKIDPVIGRDKEISRVIEILARRKKNNPVLIGEPGVGKTAIAEGLAHRIINGQVPEILKGKKVKALDLTGMVAGSKFRGEFEERAKKLINELEKVEREVILFIDELHTIVGSGAQQGELDFSNIIKPPLARGELQVIGATTLSEYQKYIEKDAALERRFQPVQVNEPTVEQSIEILKGIKERYEAHHKLKINDSALDAAAVLSNRYIKNRFLPDKAIDVLDEAASKVRLNFSSEPPELLKLKSEVNKLEAERESLTRAGQHKEAADIKVNIEKLRDEMKPIEANWMKERGTETPEVTVKDIQQVISDVTGVPVTELNPEEKENLLKLEDRLHQRVIGQNEAVKLVAQAIKRSRTGLKDPNRPIASFLFLGPTGVGKTELAKALSEVMFGDDDAMIRIDMSEYMEKFAVTRLIGSPPGYVGYEEGGQLTEKVRRKPYSVVLLDEIEKAHPDVFNILLQVMDDGKLTDGKGRVVDFKNTIIIATSNIGSDLILATMGANQVSKMLDAMKPNDDGLVKMKDASESIPSWNELKDKVFELLQQNFRPEFLNRLDEIIMFKALTPVEIRKIVKLVLNKTEKLLQDQNIEVEFDDSVINELARTNFDPKFGARPIRRAVSREIENMISEKILENEIEEGDKIKISLDKGKYVVEKVKS</sequence>
<dbReference type="GO" id="GO:0008233">
    <property type="term" value="F:peptidase activity"/>
    <property type="evidence" value="ECO:0007669"/>
    <property type="project" value="UniProtKB-KW"/>
</dbReference>
<dbReference type="InterPro" id="IPR003959">
    <property type="entry name" value="ATPase_AAA_core"/>
</dbReference>
<dbReference type="InterPro" id="IPR019489">
    <property type="entry name" value="Clp_ATPase_C"/>
</dbReference>
<dbReference type="PANTHER" id="PTHR11638">
    <property type="entry name" value="ATP-DEPENDENT CLP PROTEASE"/>
    <property type="match status" value="1"/>
</dbReference>
<evidence type="ECO:0000256" key="4">
    <source>
        <dbReference type="ARBA" id="ARBA00023186"/>
    </source>
</evidence>
<keyword evidence="6" id="KW-0175">Coiled coil</keyword>
<keyword evidence="8" id="KW-0378">Hydrolase</keyword>
<dbReference type="InterPro" id="IPR004176">
    <property type="entry name" value="Clp_R_N"/>
</dbReference>
<organism evidence="8 9">
    <name type="scientific">Candidatus Dojkabacteria bacterium</name>
    <dbReference type="NCBI Taxonomy" id="2099670"/>
    <lineage>
        <taxon>Bacteria</taxon>
        <taxon>Candidatus Dojkabacteria</taxon>
    </lineage>
</organism>
<dbReference type="PRINTS" id="PR00300">
    <property type="entry name" value="CLPPROTEASEA"/>
</dbReference>
<dbReference type="SUPFAM" id="SSF52540">
    <property type="entry name" value="P-loop containing nucleoside triphosphate hydrolases"/>
    <property type="match status" value="2"/>
</dbReference>
<dbReference type="FunFam" id="3.40.50.300:FF:000025">
    <property type="entry name" value="ATP-dependent Clp protease subunit"/>
    <property type="match status" value="1"/>
</dbReference>
<dbReference type="Pfam" id="PF00004">
    <property type="entry name" value="AAA"/>
    <property type="match status" value="1"/>
</dbReference>
<dbReference type="Gene3D" id="3.40.50.300">
    <property type="entry name" value="P-loop containing nucleotide triphosphate hydrolases"/>
    <property type="match status" value="2"/>
</dbReference>
<dbReference type="GO" id="GO:0005524">
    <property type="term" value="F:ATP binding"/>
    <property type="evidence" value="ECO:0007669"/>
    <property type="project" value="UniProtKB-KW"/>
</dbReference>